<name>A0A3M0HRR7_9ACTN</name>
<dbReference type="AlphaFoldDB" id="A0A3M0HRR7"/>
<dbReference type="Proteomes" id="UP000270471">
    <property type="component" value="Unassembled WGS sequence"/>
</dbReference>
<comment type="caution">
    <text evidence="1">The sequence shown here is derived from an EMBL/GenBank/DDBJ whole genome shotgun (WGS) entry which is preliminary data.</text>
</comment>
<organism evidence="1 2">
    <name type="scientific">Streptomyces shenzhenensis</name>
    <dbReference type="NCBI Taxonomy" id="943815"/>
    <lineage>
        <taxon>Bacteria</taxon>
        <taxon>Bacillati</taxon>
        <taxon>Actinomycetota</taxon>
        <taxon>Actinomycetes</taxon>
        <taxon>Kitasatosporales</taxon>
        <taxon>Streptomycetaceae</taxon>
        <taxon>Streptomyces</taxon>
    </lineage>
</organism>
<sequence>MSAQLGYSRSGTAHYANAVSISAGQKKSQTWSLGASAYCSSIIGLLKYSGGSYQTPASHC</sequence>
<protein>
    <submittedName>
        <fullName evidence="1">Uncharacterized protein</fullName>
    </submittedName>
</protein>
<keyword evidence="2" id="KW-1185">Reference proteome</keyword>
<gene>
    <name evidence="1" type="ORF">CTZ28_41885</name>
</gene>
<reference evidence="1 2" key="1">
    <citation type="submission" date="2017-11" db="EMBL/GenBank/DDBJ databases">
        <title>Draft genome of actinobacteria isolated from guarana (Paullinia cupana (Mart.) Ducke.</title>
        <authorList>
            <person name="Siqueira K.A."/>
            <person name="Liotti R.G."/>
            <person name="Mendes T.A.O."/>
            <person name="Soares M.A."/>
        </authorList>
    </citation>
    <scope>NUCLEOTIDE SEQUENCE [LARGE SCALE GENOMIC DNA]</scope>
    <source>
        <strain evidence="1 2">193</strain>
    </source>
</reference>
<evidence type="ECO:0000313" key="1">
    <source>
        <dbReference type="EMBL" id="RMB80141.1"/>
    </source>
</evidence>
<proteinExistence type="predicted"/>
<dbReference type="EMBL" id="PENI01000047">
    <property type="protein sequence ID" value="RMB80141.1"/>
    <property type="molecule type" value="Genomic_DNA"/>
</dbReference>
<dbReference type="OrthoDB" id="4335474at2"/>
<accession>A0A3M0HRR7</accession>
<evidence type="ECO:0000313" key="2">
    <source>
        <dbReference type="Proteomes" id="UP000270471"/>
    </source>
</evidence>